<evidence type="ECO:0000256" key="6">
    <source>
        <dbReference type="RuleBase" id="RU368003"/>
    </source>
</evidence>
<dbReference type="GO" id="GO:0000178">
    <property type="term" value="C:exosome (RNase complex)"/>
    <property type="evidence" value="ECO:0007669"/>
    <property type="project" value="TreeGrafter"/>
</dbReference>
<comment type="subcellular location">
    <subcellularLocation>
        <location evidence="1 6">Nucleus</location>
    </subcellularLocation>
</comment>
<dbReference type="GO" id="GO:0003723">
    <property type="term" value="F:RNA binding"/>
    <property type="evidence" value="ECO:0007669"/>
    <property type="project" value="UniProtKB-UniRule"/>
</dbReference>
<dbReference type="GO" id="GO:0005730">
    <property type="term" value="C:nucleolus"/>
    <property type="evidence" value="ECO:0007669"/>
    <property type="project" value="TreeGrafter"/>
</dbReference>
<comment type="function">
    <text evidence="6">Required for exosome-dependent processing of pre-rRNA and small nucleolar RNA (snRNA) precursors. Involved in processing of 35S pre-rRNA at the A0, A1 and A2 sites.</text>
</comment>
<dbReference type="InterPro" id="IPR011082">
    <property type="entry name" value="Exosome-assoc_fac/DNA_repair"/>
</dbReference>
<accession>A0AAD7V059</accession>
<keyword evidence="9" id="KW-1185">Reference proteome</keyword>
<evidence type="ECO:0000256" key="4">
    <source>
        <dbReference type="ARBA" id="ARBA00022884"/>
    </source>
</evidence>
<evidence type="ECO:0000256" key="2">
    <source>
        <dbReference type="ARBA" id="ARBA00009154"/>
    </source>
</evidence>
<dbReference type="GeneID" id="83216048"/>
<gene>
    <name evidence="8" type="ORF">O0I10_008641</name>
</gene>
<dbReference type="Pfam" id="PF04000">
    <property type="entry name" value="Sas10_Utp3"/>
    <property type="match status" value="1"/>
</dbReference>
<dbReference type="PANTHER" id="PTHR15341">
    <property type="entry name" value="SUN-COR STEROID HORMONE RECEPTOR CO-REPRESSOR"/>
    <property type="match status" value="1"/>
</dbReference>
<dbReference type="AlphaFoldDB" id="A0AAD7V059"/>
<evidence type="ECO:0000256" key="3">
    <source>
        <dbReference type="ARBA" id="ARBA00022552"/>
    </source>
</evidence>
<protein>
    <recommendedName>
        <fullName evidence="6">Exosome complex protein</fullName>
    </recommendedName>
</protein>
<evidence type="ECO:0000256" key="1">
    <source>
        <dbReference type="ARBA" id="ARBA00004123"/>
    </source>
</evidence>
<evidence type="ECO:0000256" key="7">
    <source>
        <dbReference type="SAM" id="MobiDB-lite"/>
    </source>
</evidence>
<dbReference type="EMBL" id="JARTCD010000046">
    <property type="protein sequence ID" value="KAJ8655755.1"/>
    <property type="molecule type" value="Genomic_DNA"/>
</dbReference>
<dbReference type="GO" id="GO:0003677">
    <property type="term" value="F:DNA binding"/>
    <property type="evidence" value="ECO:0007669"/>
    <property type="project" value="TreeGrafter"/>
</dbReference>
<dbReference type="Proteomes" id="UP001234581">
    <property type="component" value="Unassembled WGS sequence"/>
</dbReference>
<evidence type="ECO:0000313" key="9">
    <source>
        <dbReference type="Proteomes" id="UP001234581"/>
    </source>
</evidence>
<evidence type="ECO:0000313" key="8">
    <source>
        <dbReference type="EMBL" id="KAJ8655755.1"/>
    </source>
</evidence>
<evidence type="ECO:0000256" key="5">
    <source>
        <dbReference type="ARBA" id="ARBA00023242"/>
    </source>
</evidence>
<reference evidence="8 9" key="1">
    <citation type="submission" date="2023-03" db="EMBL/GenBank/DDBJ databases">
        <title>Genome sequence of Lichtheimia ornata CBS 291.66.</title>
        <authorList>
            <person name="Mohabir J.T."/>
            <person name="Shea T.P."/>
            <person name="Kurbessoian T."/>
            <person name="Berby B."/>
            <person name="Fontaine J."/>
            <person name="Livny J."/>
            <person name="Gnirke A."/>
            <person name="Stajich J.E."/>
            <person name="Cuomo C.A."/>
        </authorList>
    </citation>
    <scope>NUCLEOTIDE SEQUENCE [LARGE SCALE GENOMIC DNA]</scope>
    <source>
        <strain evidence="8">CBS 291.66</strain>
    </source>
</reference>
<comment type="similarity">
    <text evidence="2 6">Belongs to the C1D family.</text>
</comment>
<dbReference type="GO" id="GO:0010468">
    <property type="term" value="P:regulation of gene expression"/>
    <property type="evidence" value="ECO:0007669"/>
    <property type="project" value="TreeGrafter"/>
</dbReference>
<organism evidence="8 9">
    <name type="scientific">Lichtheimia ornata</name>
    <dbReference type="NCBI Taxonomy" id="688661"/>
    <lineage>
        <taxon>Eukaryota</taxon>
        <taxon>Fungi</taxon>
        <taxon>Fungi incertae sedis</taxon>
        <taxon>Mucoromycota</taxon>
        <taxon>Mucoromycotina</taxon>
        <taxon>Mucoromycetes</taxon>
        <taxon>Mucorales</taxon>
        <taxon>Lichtheimiaceae</taxon>
        <taxon>Lichtheimia</taxon>
    </lineage>
</organism>
<keyword evidence="3 6" id="KW-0698">rRNA processing</keyword>
<comment type="caution">
    <text evidence="8">The sequence shown here is derived from an EMBL/GenBank/DDBJ whole genome shotgun (WGS) entry which is preliminary data.</text>
</comment>
<dbReference type="PANTHER" id="PTHR15341:SF3">
    <property type="entry name" value="NUCLEAR NUCLEIC ACID-BINDING PROTEIN C1D"/>
    <property type="match status" value="1"/>
</dbReference>
<dbReference type="GO" id="GO:0000460">
    <property type="term" value="P:maturation of 5.8S rRNA"/>
    <property type="evidence" value="ECO:0007669"/>
    <property type="project" value="TreeGrafter"/>
</dbReference>
<proteinExistence type="inferred from homology"/>
<keyword evidence="5 6" id="KW-0539">Nucleus</keyword>
<sequence>MDANQEAIAKKAVKALKARIEVVNRHLEPLLSAPLSETYGKLPVNEKAQLQVLLSYTINSLFYMYLKTQGVFPQEHPVATELARIRTYIEKIKKAEGKGPKPSMQVDKGAAARFIKAALADDQEEEENAGTKRKATNEVEEESSRVEAVQNSKQQNKKRARMDPFAGM</sequence>
<dbReference type="InterPro" id="IPR007146">
    <property type="entry name" value="Sas10/Utp3/C1D"/>
</dbReference>
<name>A0AAD7V059_9FUNG</name>
<dbReference type="RefSeq" id="XP_058340668.1">
    <property type="nucleotide sequence ID" value="XM_058488643.1"/>
</dbReference>
<feature type="region of interest" description="Disordered" evidence="7">
    <location>
        <begin position="120"/>
        <end position="168"/>
    </location>
</feature>
<keyword evidence="4 6" id="KW-0694">RNA-binding</keyword>